<organism evidence="1">
    <name type="scientific">Cryptomonas curvata</name>
    <dbReference type="NCBI Taxonomy" id="233186"/>
    <lineage>
        <taxon>Eukaryota</taxon>
        <taxon>Cryptophyceae</taxon>
        <taxon>Cryptomonadales</taxon>
        <taxon>Cryptomonadaceae</taxon>
        <taxon>Cryptomonas</taxon>
    </lineage>
</organism>
<name>A0A7S0N0Q4_9CRYP</name>
<proteinExistence type="predicted"/>
<sequence>MTLIALSGVHRKGKGGQTELETYVLEPIEPVNARQMALVEAYRSSILWGGQGKATTGTSVDGRPTVPGLHTDCIPGVLHSDCSPQQEDGAWSTDAERFLDSRTHGAHSKSMTAIQADIDAGYAARDKFLSDCLKDATLCSGRRTDSSIAARMSGNYGDTPTWGARTHPWAPEQGADYGQYDDDGHWSHIALPSGTKGDGGLVSDSYYASALS</sequence>
<accession>A0A7S0N0Q4</accession>
<dbReference type="AlphaFoldDB" id="A0A7S0N0Q4"/>
<dbReference type="EMBL" id="HBEZ01054536">
    <property type="protein sequence ID" value="CAD8656846.1"/>
    <property type="molecule type" value="Transcribed_RNA"/>
</dbReference>
<evidence type="ECO:0000313" key="1">
    <source>
        <dbReference type="EMBL" id="CAD8656846.1"/>
    </source>
</evidence>
<protein>
    <submittedName>
        <fullName evidence="1">Uncharacterized protein</fullName>
    </submittedName>
</protein>
<gene>
    <name evidence="1" type="ORF">CCUR1050_LOCUS29913</name>
</gene>
<reference evidence="1" key="1">
    <citation type="submission" date="2021-01" db="EMBL/GenBank/DDBJ databases">
        <authorList>
            <person name="Corre E."/>
            <person name="Pelletier E."/>
            <person name="Niang G."/>
            <person name="Scheremetjew M."/>
            <person name="Finn R."/>
            <person name="Kale V."/>
            <person name="Holt S."/>
            <person name="Cochrane G."/>
            <person name="Meng A."/>
            <person name="Brown T."/>
            <person name="Cohen L."/>
        </authorList>
    </citation>
    <scope>NUCLEOTIDE SEQUENCE</scope>
    <source>
        <strain evidence="1">CCAP979/52</strain>
    </source>
</reference>